<feature type="region of interest" description="Disordered" evidence="6">
    <location>
        <begin position="107"/>
        <end position="130"/>
    </location>
</feature>
<evidence type="ECO:0000256" key="6">
    <source>
        <dbReference type="SAM" id="MobiDB-lite"/>
    </source>
</evidence>
<evidence type="ECO:0000313" key="9">
    <source>
        <dbReference type="EMBL" id="ONK65085.1"/>
    </source>
</evidence>
<dbReference type="EMBL" id="CM007387">
    <property type="protein sequence ID" value="ONK65085.1"/>
    <property type="molecule type" value="Genomic_DNA"/>
</dbReference>
<proteinExistence type="inferred from homology"/>
<sequence length="178" mass="20155">MDSMARATPRSYEDFIPSSHWIREEGSDTLVIELPGFKKEHLKVQLDNHTNLRTSGQRPLTGNQWLRFRGEFQIPDKYNTGKARAKFENGLLTVNLPKLITEPETITQAPAGSHERDSAEGENGQGVSGKGEVGIKVKRRWLFVNCAVAALVIVGVGSFVVYNFRKRGWELIEYFDQY</sequence>
<dbReference type="Pfam" id="PF00011">
    <property type="entry name" value="HSP20"/>
    <property type="match status" value="1"/>
</dbReference>
<evidence type="ECO:0000256" key="5">
    <source>
        <dbReference type="RuleBase" id="RU003616"/>
    </source>
</evidence>
<dbReference type="GO" id="GO:0034605">
    <property type="term" value="P:cellular response to heat"/>
    <property type="evidence" value="ECO:0007669"/>
    <property type="project" value="TreeGrafter"/>
</dbReference>
<dbReference type="PANTHER" id="PTHR43670">
    <property type="entry name" value="HEAT SHOCK PROTEIN 26"/>
    <property type="match status" value="1"/>
</dbReference>
<protein>
    <recommendedName>
        <fullName evidence="8">SHSP domain-containing protein</fullName>
    </recommendedName>
</protein>
<name>A0A5P1EGQ7_ASPOF</name>
<organism evidence="9 10">
    <name type="scientific">Asparagus officinalis</name>
    <name type="common">Garden asparagus</name>
    <dbReference type="NCBI Taxonomy" id="4686"/>
    <lineage>
        <taxon>Eukaryota</taxon>
        <taxon>Viridiplantae</taxon>
        <taxon>Streptophyta</taxon>
        <taxon>Embryophyta</taxon>
        <taxon>Tracheophyta</taxon>
        <taxon>Spermatophyta</taxon>
        <taxon>Magnoliopsida</taxon>
        <taxon>Liliopsida</taxon>
        <taxon>Asparagales</taxon>
        <taxon>Asparagaceae</taxon>
        <taxon>Asparagoideae</taxon>
        <taxon>Asparagus</taxon>
    </lineage>
</organism>
<feature type="transmembrane region" description="Helical" evidence="7">
    <location>
        <begin position="142"/>
        <end position="164"/>
    </location>
</feature>
<feature type="domain" description="SHSP" evidence="8">
    <location>
        <begin position="10"/>
        <end position="114"/>
    </location>
</feature>
<keyword evidence="10" id="KW-1185">Reference proteome</keyword>
<dbReference type="AlphaFoldDB" id="A0A5P1EGQ7"/>
<dbReference type="InterPro" id="IPR008978">
    <property type="entry name" value="HSP20-like_chaperone"/>
</dbReference>
<accession>A0A5P1EGQ7</accession>
<dbReference type="OMA" id="QYFMASP"/>
<gene>
    <name evidence="9" type="ORF">A4U43_C07F33450</name>
</gene>
<dbReference type="Proteomes" id="UP000243459">
    <property type="component" value="Chromosome 7"/>
</dbReference>
<dbReference type="PROSITE" id="PS01031">
    <property type="entry name" value="SHSP"/>
    <property type="match status" value="1"/>
</dbReference>
<dbReference type="Gene3D" id="2.60.40.790">
    <property type="match status" value="1"/>
</dbReference>
<dbReference type="InterPro" id="IPR002068">
    <property type="entry name" value="A-crystallin/Hsp20_dom"/>
</dbReference>
<keyword evidence="7" id="KW-0812">Transmembrane</keyword>
<reference evidence="10" key="1">
    <citation type="journal article" date="2017" name="Nat. Commun.">
        <title>The asparagus genome sheds light on the origin and evolution of a young Y chromosome.</title>
        <authorList>
            <person name="Harkess A."/>
            <person name="Zhou J."/>
            <person name="Xu C."/>
            <person name="Bowers J.E."/>
            <person name="Van der Hulst R."/>
            <person name="Ayyampalayam S."/>
            <person name="Mercati F."/>
            <person name="Riccardi P."/>
            <person name="McKain M.R."/>
            <person name="Kakrana A."/>
            <person name="Tang H."/>
            <person name="Ray J."/>
            <person name="Groenendijk J."/>
            <person name="Arikit S."/>
            <person name="Mathioni S.M."/>
            <person name="Nakano M."/>
            <person name="Shan H."/>
            <person name="Telgmann-Rauber A."/>
            <person name="Kanno A."/>
            <person name="Yue Z."/>
            <person name="Chen H."/>
            <person name="Li W."/>
            <person name="Chen Y."/>
            <person name="Xu X."/>
            <person name="Zhang Y."/>
            <person name="Luo S."/>
            <person name="Chen H."/>
            <person name="Gao J."/>
            <person name="Mao Z."/>
            <person name="Pires J.C."/>
            <person name="Luo M."/>
            <person name="Kudrna D."/>
            <person name="Wing R.A."/>
            <person name="Meyers B.C."/>
            <person name="Yi K."/>
            <person name="Kong H."/>
            <person name="Lavrijsen P."/>
            <person name="Sunseri F."/>
            <person name="Falavigna A."/>
            <person name="Ye Y."/>
            <person name="Leebens-Mack J.H."/>
            <person name="Chen G."/>
        </authorList>
    </citation>
    <scope>NUCLEOTIDE SEQUENCE [LARGE SCALE GENOMIC DNA]</scope>
    <source>
        <strain evidence="10">cv. DH0086</strain>
    </source>
</reference>
<evidence type="ECO:0000259" key="8">
    <source>
        <dbReference type="PROSITE" id="PS01031"/>
    </source>
</evidence>
<comment type="similarity">
    <text evidence="4 5">Belongs to the small heat shock protein (HSP20) family.</text>
</comment>
<keyword evidence="3" id="KW-0611">Plant defense</keyword>
<dbReference type="CDD" id="cd06464">
    <property type="entry name" value="ACD_sHsps-like"/>
    <property type="match status" value="1"/>
</dbReference>
<keyword evidence="7" id="KW-1133">Transmembrane helix</keyword>
<dbReference type="GO" id="GO:0006952">
    <property type="term" value="P:defense response"/>
    <property type="evidence" value="ECO:0007669"/>
    <property type="project" value="UniProtKB-KW"/>
</dbReference>
<dbReference type="OrthoDB" id="1431247at2759"/>
<dbReference type="Gramene" id="ONK65085">
    <property type="protein sequence ID" value="ONK65085"/>
    <property type="gene ID" value="A4U43_C07F33450"/>
</dbReference>
<evidence type="ECO:0000256" key="3">
    <source>
        <dbReference type="ARBA" id="ARBA00022821"/>
    </source>
</evidence>
<comment type="subcellular location">
    <subcellularLocation>
        <location evidence="1">Cell membrane</location>
        <topology evidence="1">Single-pass membrane protein</topology>
    </subcellularLocation>
</comment>
<dbReference type="GO" id="GO:0005886">
    <property type="term" value="C:plasma membrane"/>
    <property type="evidence" value="ECO:0007669"/>
    <property type="project" value="UniProtKB-SubCell"/>
</dbReference>
<dbReference type="PANTHER" id="PTHR43670:SF132">
    <property type="entry name" value="OS03G0157600 PROTEIN"/>
    <property type="match status" value="1"/>
</dbReference>
<evidence type="ECO:0000256" key="2">
    <source>
        <dbReference type="ARBA" id="ARBA00022475"/>
    </source>
</evidence>
<evidence type="ECO:0000256" key="1">
    <source>
        <dbReference type="ARBA" id="ARBA00004162"/>
    </source>
</evidence>
<keyword evidence="7" id="KW-0472">Membrane</keyword>
<evidence type="ECO:0000313" key="10">
    <source>
        <dbReference type="Proteomes" id="UP000243459"/>
    </source>
</evidence>
<evidence type="ECO:0000256" key="7">
    <source>
        <dbReference type="SAM" id="Phobius"/>
    </source>
</evidence>
<evidence type="ECO:0000256" key="4">
    <source>
        <dbReference type="PROSITE-ProRule" id="PRU00285"/>
    </source>
</evidence>
<dbReference type="SUPFAM" id="SSF49764">
    <property type="entry name" value="HSP20-like chaperones"/>
    <property type="match status" value="1"/>
</dbReference>
<keyword evidence="2" id="KW-1003">Cell membrane</keyword>